<dbReference type="OMA" id="FWIVMET"/>
<organism evidence="2 3">
    <name type="scientific">Tetranychus urticae</name>
    <name type="common">Two-spotted spider mite</name>
    <dbReference type="NCBI Taxonomy" id="32264"/>
    <lineage>
        <taxon>Eukaryota</taxon>
        <taxon>Metazoa</taxon>
        <taxon>Ecdysozoa</taxon>
        <taxon>Arthropoda</taxon>
        <taxon>Chelicerata</taxon>
        <taxon>Arachnida</taxon>
        <taxon>Acari</taxon>
        <taxon>Acariformes</taxon>
        <taxon>Trombidiformes</taxon>
        <taxon>Prostigmata</taxon>
        <taxon>Eleutherengona</taxon>
        <taxon>Raphignathae</taxon>
        <taxon>Tetranychoidea</taxon>
        <taxon>Tetranychidae</taxon>
        <taxon>Tetranychus</taxon>
    </lineage>
</organism>
<feature type="transmembrane region" description="Helical" evidence="1">
    <location>
        <begin position="206"/>
        <end position="223"/>
    </location>
</feature>
<feature type="transmembrane region" description="Helical" evidence="1">
    <location>
        <begin position="73"/>
        <end position="91"/>
    </location>
</feature>
<evidence type="ECO:0008006" key="4">
    <source>
        <dbReference type="Google" id="ProtNLM"/>
    </source>
</evidence>
<proteinExistence type="predicted"/>
<sequence>MEEAIEAQPTQRDLVKRFKYLIGLPDEIDADEYAGKAITIMEKCARSLLITRRGYHQSRRDYQFEDYTWKNSLGRAILIFVGLRITIIAIVPADNQLVTVFLGNPFHGKSYSQEVALLTLLLLTVLSILREVAIYIEDAGYIMDLQFLRIIQIYGFDHKLLFLTPKQCKAMKPVLIFHVVNWTRMLRFNKFANGVIMLSFRLFDPLFYSNPVYFITSVFWIVMETFAARMSFTALLNVGGHTIVMVPWYIFRLRSVHEMVVKVNSMDRISESRLKHLTRSLLFYLNCYDKIMKDCRYLFFYCIFFVSFLADTVIFMAIVSSYPSHIIGTFYFAGFFCITAIGSVIYFAGEFVDRPNIIHGLLTKIIHKCQAGYEEKLNMHKVLDRIAIYGTGIRIGDVINKIERDLFVFYILENASTVMLLICNIRTA</sequence>
<evidence type="ECO:0000256" key="1">
    <source>
        <dbReference type="SAM" id="Phobius"/>
    </source>
</evidence>
<protein>
    <recommendedName>
        <fullName evidence="4">Gustatory receptor</fullName>
    </recommendedName>
</protein>
<dbReference type="HOGENOM" id="CLU_048807_2_0_1"/>
<dbReference type="AlphaFoldDB" id="T1K212"/>
<dbReference type="EnsemblMetazoa" id="tetur04g03360.1">
    <property type="protein sequence ID" value="tetur04g03360.1"/>
    <property type="gene ID" value="tetur04g03360"/>
</dbReference>
<dbReference type="OrthoDB" id="6523301at2759"/>
<reference evidence="3" key="1">
    <citation type="submission" date="2011-08" db="EMBL/GenBank/DDBJ databases">
        <authorList>
            <person name="Rombauts S."/>
        </authorList>
    </citation>
    <scope>NUCLEOTIDE SEQUENCE</scope>
    <source>
        <strain evidence="3">London</strain>
    </source>
</reference>
<dbReference type="KEGG" id="tut:107359447"/>
<gene>
    <name evidence="2" type="primary">107359447</name>
</gene>
<accession>T1K212</accession>
<dbReference type="Proteomes" id="UP000015104">
    <property type="component" value="Unassembled WGS sequence"/>
</dbReference>
<keyword evidence="1" id="KW-1133">Transmembrane helix</keyword>
<evidence type="ECO:0000313" key="3">
    <source>
        <dbReference type="Proteomes" id="UP000015104"/>
    </source>
</evidence>
<dbReference type="EMBL" id="CAEY01001358">
    <property type="status" value="NOT_ANNOTATED_CDS"/>
    <property type="molecule type" value="Genomic_DNA"/>
</dbReference>
<feature type="transmembrane region" description="Helical" evidence="1">
    <location>
        <begin position="298"/>
        <end position="319"/>
    </location>
</feature>
<name>T1K212_TETUR</name>
<feature type="transmembrane region" description="Helical" evidence="1">
    <location>
        <begin position="229"/>
        <end position="251"/>
    </location>
</feature>
<keyword evidence="1" id="KW-0812">Transmembrane</keyword>
<feature type="transmembrane region" description="Helical" evidence="1">
    <location>
        <begin position="325"/>
        <end position="348"/>
    </location>
</feature>
<reference evidence="2" key="2">
    <citation type="submission" date="2015-06" db="UniProtKB">
        <authorList>
            <consortium name="EnsemblMetazoa"/>
        </authorList>
    </citation>
    <scope>IDENTIFICATION</scope>
</reference>
<keyword evidence="1" id="KW-0472">Membrane</keyword>
<keyword evidence="3" id="KW-1185">Reference proteome</keyword>
<evidence type="ECO:0000313" key="2">
    <source>
        <dbReference type="EnsemblMetazoa" id="tetur04g03360.1"/>
    </source>
</evidence>
<feature type="transmembrane region" description="Helical" evidence="1">
    <location>
        <begin position="111"/>
        <end position="129"/>
    </location>
</feature>